<feature type="compositionally biased region" description="Basic and acidic residues" evidence="1">
    <location>
        <begin position="1"/>
        <end position="12"/>
    </location>
</feature>
<reference evidence="2 3" key="1">
    <citation type="submission" date="2020-08" db="EMBL/GenBank/DDBJ databases">
        <authorList>
            <person name="Hejnol A."/>
        </authorList>
    </citation>
    <scope>NUCLEOTIDE SEQUENCE [LARGE SCALE GENOMIC DNA]</scope>
</reference>
<keyword evidence="3" id="KW-1185">Reference proteome</keyword>
<feature type="compositionally biased region" description="Low complexity" evidence="1">
    <location>
        <begin position="128"/>
        <end position="142"/>
    </location>
</feature>
<dbReference type="AlphaFoldDB" id="A0A7I8W7U0"/>
<evidence type="ECO:0000256" key="1">
    <source>
        <dbReference type="SAM" id="MobiDB-lite"/>
    </source>
</evidence>
<evidence type="ECO:0000313" key="3">
    <source>
        <dbReference type="Proteomes" id="UP000549394"/>
    </source>
</evidence>
<sequence length="353" mass="40204">MGRIKHNTEKDSSGNSKKRGETRKRPTRESKQTAKKDMTRDSRKGSKGLKKSEKQLDKEKVTKKKKGTRQSSRLSNSFLKKAKKRAFEVYEFSDDSLVDSGLGDSIHQPKKGIASSTPSLVGHKTKMSLPKVSPVASASPPLKRAKKNKSPEFHRFSQSIEKRKSFSGKRKKNPNNQNSNSQNEMPILNNATSDIEQNSDNLFSHDAIHFPPEKEVNKEVTAQATKRQGELLEEICDSQVTNVLQADENLGNRKKRKRNSYVGIKKRKQVLTEGKKTENDSENLFTEDSFQNTSKAETDPYSMEIRSDDEHKSPSIKKPKKPVNNKVIQKYKEQEDRIIEEINSLDEYQLVIE</sequence>
<feature type="compositionally biased region" description="Basic residues" evidence="1">
    <location>
        <begin position="314"/>
        <end position="323"/>
    </location>
</feature>
<feature type="region of interest" description="Disordered" evidence="1">
    <location>
        <begin position="96"/>
        <end position="195"/>
    </location>
</feature>
<dbReference type="Proteomes" id="UP000549394">
    <property type="component" value="Unassembled WGS sequence"/>
</dbReference>
<name>A0A7I8W7U0_9ANNE</name>
<feature type="region of interest" description="Disordered" evidence="1">
    <location>
        <begin position="1"/>
        <end position="80"/>
    </location>
</feature>
<feature type="compositionally biased region" description="Polar residues" evidence="1">
    <location>
        <begin position="282"/>
        <end position="295"/>
    </location>
</feature>
<feature type="compositionally biased region" description="Basic and acidic residues" evidence="1">
    <location>
        <begin position="23"/>
        <end position="60"/>
    </location>
</feature>
<gene>
    <name evidence="2" type="ORF">DGYR_LOCUS10724</name>
</gene>
<proteinExistence type="predicted"/>
<accession>A0A7I8W7U0</accession>
<dbReference type="EMBL" id="CAJFCJ010000019">
    <property type="protein sequence ID" value="CAD5122994.1"/>
    <property type="molecule type" value="Genomic_DNA"/>
</dbReference>
<feature type="compositionally biased region" description="Low complexity" evidence="1">
    <location>
        <begin position="174"/>
        <end position="183"/>
    </location>
</feature>
<evidence type="ECO:0000313" key="2">
    <source>
        <dbReference type="EMBL" id="CAD5122994.1"/>
    </source>
</evidence>
<comment type="caution">
    <text evidence="2">The sequence shown here is derived from an EMBL/GenBank/DDBJ whole genome shotgun (WGS) entry which is preliminary data.</text>
</comment>
<protein>
    <submittedName>
        <fullName evidence="2">DgyrCDS11385</fullName>
    </submittedName>
</protein>
<feature type="compositionally biased region" description="Basic and acidic residues" evidence="1">
    <location>
        <begin position="149"/>
        <end position="164"/>
    </location>
</feature>
<organism evidence="2 3">
    <name type="scientific">Dimorphilus gyrociliatus</name>
    <dbReference type="NCBI Taxonomy" id="2664684"/>
    <lineage>
        <taxon>Eukaryota</taxon>
        <taxon>Metazoa</taxon>
        <taxon>Spiralia</taxon>
        <taxon>Lophotrochozoa</taxon>
        <taxon>Annelida</taxon>
        <taxon>Polychaeta</taxon>
        <taxon>Polychaeta incertae sedis</taxon>
        <taxon>Dinophilidae</taxon>
        <taxon>Dimorphilus</taxon>
    </lineage>
</organism>
<feature type="region of interest" description="Disordered" evidence="1">
    <location>
        <begin position="272"/>
        <end position="325"/>
    </location>
</feature>
<feature type="compositionally biased region" description="Polar residues" evidence="1">
    <location>
        <begin position="69"/>
        <end position="78"/>
    </location>
</feature>